<dbReference type="RefSeq" id="WP_062741043.1">
    <property type="nucleotide sequence ID" value="NZ_CP012871.1"/>
</dbReference>
<reference evidence="2" key="1">
    <citation type="submission" date="2015-10" db="EMBL/GenBank/DDBJ databases">
        <title>Complete Genome Sequencing of Klebsiella sp. strain G5.</title>
        <authorList>
            <person name="Chan K.-G."/>
            <person name="Chen J.-W."/>
        </authorList>
    </citation>
    <scope>NUCLEOTIDE SEQUENCE [LARGE SCALE GENOMIC DNA]</scope>
    <source>
        <strain evidence="2">G5</strain>
    </source>
</reference>
<evidence type="ECO:0000313" key="2">
    <source>
        <dbReference type="Proteomes" id="UP000069162"/>
    </source>
</evidence>
<dbReference type="OrthoDB" id="1550811at2"/>
<accession>A0A806X586</accession>
<protein>
    <recommendedName>
        <fullName evidence="3">DUF2625 domain-containing protein</fullName>
    </recommendedName>
</protein>
<evidence type="ECO:0000313" key="1">
    <source>
        <dbReference type="EMBL" id="ALR76505.1"/>
    </source>
</evidence>
<dbReference type="NCBIfam" id="NF008498">
    <property type="entry name" value="PRK11408.1-5"/>
    <property type="match status" value="1"/>
</dbReference>
<sequence>MRELTELVDPQKFGWLTVQQWLKEASNHYEVLPCDPEQAGSALHQLQVTTRSTLGSVLYETGGILIDGGWLRVLGSGHPRLGRSLDSWTQSVTKNRTFQALLIADDVSGGFFALNGGEFGEDPDGVYYLAPDSLEWESLDTNYSGFLNWVLCGDLELFYQSVRWTGWREEISLLSGEGVYSFFPFLWTEPQLPVEQRSRVIVSIEEHWSLCLNLQHQLTNITRGN</sequence>
<dbReference type="EMBL" id="CP012871">
    <property type="protein sequence ID" value="ALR76505.1"/>
    <property type="molecule type" value="Genomic_DNA"/>
</dbReference>
<gene>
    <name evidence="1" type="ORF">AO703_09400</name>
</gene>
<name>A0A806X586_9ENTR</name>
<evidence type="ECO:0008006" key="3">
    <source>
        <dbReference type="Google" id="ProtNLM"/>
    </source>
</evidence>
<dbReference type="InterPro" id="IPR021239">
    <property type="entry name" value="DUF2625"/>
</dbReference>
<dbReference type="Proteomes" id="UP000069162">
    <property type="component" value="Chromosome"/>
</dbReference>
<organism evidence="1 2">
    <name type="scientific">[Enterobacter] lignolyticus</name>
    <dbReference type="NCBI Taxonomy" id="1334193"/>
    <lineage>
        <taxon>Bacteria</taxon>
        <taxon>Pseudomonadati</taxon>
        <taxon>Pseudomonadota</taxon>
        <taxon>Gammaproteobacteria</taxon>
        <taxon>Enterobacterales</taxon>
        <taxon>Enterobacteriaceae</taxon>
        <taxon>Pluralibacter</taxon>
    </lineage>
</organism>
<dbReference type="KEGG" id="kle:AO703_09400"/>
<dbReference type="AlphaFoldDB" id="A0A806X586"/>
<proteinExistence type="predicted"/>
<dbReference type="Pfam" id="PF10946">
    <property type="entry name" value="DUF2625"/>
    <property type="match status" value="1"/>
</dbReference>